<dbReference type="InterPro" id="IPR000626">
    <property type="entry name" value="Ubiquitin-like_dom"/>
</dbReference>
<feature type="compositionally biased region" description="Polar residues" evidence="1">
    <location>
        <begin position="750"/>
        <end position="761"/>
    </location>
</feature>
<evidence type="ECO:0000259" key="2">
    <source>
        <dbReference type="PROSITE" id="PS50053"/>
    </source>
</evidence>
<sequence>MSVNQSDSGSEIEIITPSKPQVRTSPETKRQMNPPRRSSRLSTPRLSVTPAASPSPLNKETESPRVTPRTTRTSTKAAVRPPSSNSSLKSTSSSTRGSKKSIPASRPSSKLNAAPPDKRVSSLRQSKRRKTLGTPIDQSEETDTINSQSTSSTTAPDESTIPSGSQEIPPLKISQESHPSPNILEASEPQDRSAMSEPQPADVSVTDPQEATEIANPLEELAIPMHSSCKHTPEPDPPRSRSTSIEILDSKKSQSDLTPHEAESVPFPALEPLPNAQLATSPVATPIEPATLSATSTEPAPVSATATEPPPISTSIQPAPITATLDEPAPVSGSTIALGHVDQDRADKVTEDPMANKNRQTSPKIMAEASQDQIPAVRAPAAGGNFCNLSSRNPVQFVSKTLGLTAGDRRSASAVAPSSGVPENHSPERSTNVIYLSDEDSDKAGTSSSSSDGHTRRKKRKSPSVKLPDWTMNKVLDSSSSDEELFKKKKKGKARASSLSSDDSNDSDQPEPSKPTLAKSVQEKRAVRAPTPPPTMNPHLMSLNLHTLRCQLAVRSSSSAAHSILQAQDDPTEAYGTLDDLDESSLDPALAQVRRQVMTANKGTPQAKHHEPGTQLQWSGHDIQLSVGMVFDPRKIATSDPTEIEMYEEVFDISISTREPFSKVYEHLYAMNPQFPPDSIILARDNIKLSPWVTPHSVDMMTDTALKAYETDVWQFIKTNPVRSNRRDDDHTNNDEPTTSDSIEDRQPEAHTSANPSVNSNNKKDEIGSNHIKLTVRNGNKNGLEMIVKPTTTASSIIRQFLKEMADGKITEDEIKSQLEKCKLEFDGETLELTTKVQDTDIEDGEVLDLVFT</sequence>
<dbReference type="InParanoid" id="F4R355"/>
<dbReference type="PROSITE" id="PS50053">
    <property type="entry name" value="UBIQUITIN_2"/>
    <property type="match status" value="1"/>
</dbReference>
<dbReference type="SUPFAM" id="SSF54236">
    <property type="entry name" value="Ubiquitin-like"/>
    <property type="match status" value="1"/>
</dbReference>
<keyword evidence="4" id="KW-1185">Reference proteome</keyword>
<feature type="compositionally biased region" description="Polar residues" evidence="1">
    <location>
        <begin position="144"/>
        <end position="166"/>
    </location>
</feature>
<feature type="compositionally biased region" description="Low complexity" evidence="1">
    <location>
        <begin position="64"/>
        <end position="75"/>
    </location>
</feature>
<feature type="region of interest" description="Disordered" evidence="1">
    <location>
        <begin position="1"/>
        <end position="318"/>
    </location>
</feature>
<dbReference type="InterPro" id="IPR029071">
    <property type="entry name" value="Ubiquitin-like_domsf"/>
</dbReference>
<dbReference type="Pfam" id="PF11976">
    <property type="entry name" value="Rad60-SLD"/>
    <property type="match status" value="1"/>
</dbReference>
<dbReference type="VEuPathDB" id="FungiDB:MELLADRAFT_76228"/>
<organism evidence="4">
    <name type="scientific">Melampsora larici-populina (strain 98AG31 / pathotype 3-4-7)</name>
    <name type="common">Poplar leaf rust fungus</name>
    <dbReference type="NCBI Taxonomy" id="747676"/>
    <lineage>
        <taxon>Eukaryota</taxon>
        <taxon>Fungi</taxon>
        <taxon>Dikarya</taxon>
        <taxon>Basidiomycota</taxon>
        <taxon>Pucciniomycotina</taxon>
        <taxon>Pucciniomycetes</taxon>
        <taxon>Pucciniales</taxon>
        <taxon>Melampsoraceae</taxon>
        <taxon>Melampsora</taxon>
    </lineage>
</organism>
<dbReference type="HOGENOM" id="CLU_334651_0_0_1"/>
<dbReference type="InterPro" id="IPR022617">
    <property type="entry name" value="Rad60/SUMO-like_dom"/>
</dbReference>
<dbReference type="EMBL" id="GL883090">
    <property type="protein sequence ID" value="EGG13228.1"/>
    <property type="molecule type" value="Genomic_DNA"/>
</dbReference>
<evidence type="ECO:0000313" key="4">
    <source>
        <dbReference type="Proteomes" id="UP000001072"/>
    </source>
</evidence>
<feature type="region of interest" description="Disordered" evidence="1">
    <location>
        <begin position="404"/>
        <end position="538"/>
    </location>
</feature>
<dbReference type="AlphaFoldDB" id="F4R355"/>
<feature type="compositionally biased region" description="Low complexity" evidence="1">
    <location>
        <begin position="412"/>
        <end position="422"/>
    </location>
</feature>
<dbReference type="CDD" id="cd17080">
    <property type="entry name" value="Ubl_SLD2_Esc2_like"/>
    <property type="match status" value="1"/>
</dbReference>
<feature type="compositionally biased region" description="Low complexity" evidence="1">
    <location>
        <begin position="83"/>
        <end position="96"/>
    </location>
</feature>
<feature type="region of interest" description="Disordered" evidence="1">
    <location>
        <begin position="349"/>
        <end position="370"/>
    </location>
</feature>
<evidence type="ECO:0000313" key="3">
    <source>
        <dbReference type="EMBL" id="EGG13228.1"/>
    </source>
</evidence>
<dbReference type="Proteomes" id="UP000001072">
    <property type="component" value="Unassembled WGS sequence"/>
</dbReference>
<dbReference type="eggNOG" id="ENOG502SBJ2">
    <property type="taxonomic scope" value="Eukaryota"/>
</dbReference>
<accession>F4R355</accession>
<dbReference type="Gene3D" id="3.10.20.90">
    <property type="entry name" value="Phosphatidylinositol 3-kinase Catalytic Subunit, Chain A, domain 1"/>
    <property type="match status" value="1"/>
</dbReference>
<feature type="compositionally biased region" description="Low complexity" evidence="1">
    <location>
        <begin position="34"/>
        <end position="47"/>
    </location>
</feature>
<dbReference type="OrthoDB" id="2507576at2759"/>
<feature type="region of interest" description="Disordered" evidence="1">
    <location>
        <begin position="723"/>
        <end position="770"/>
    </location>
</feature>
<dbReference type="GeneID" id="18932743"/>
<gene>
    <name evidence="3" type="ORF">MELLADRAFT_76228</name>
</gene>
<evidence type="ECO:0000256" key="1">
    <source>
        <dbReference type="SAM" id="MobiDB-lite"/>
    </source>
</evidence>
<protein>
    <recommendedName>
        <fullName evidence="2">Ubiquitin-like domain-containing protein</fullName>
    </recommendedName>
</protein>
<name>F4R355_MELLP</name>
<reference evidence="4" key="1">
    <citation type="journal article" date="2011" name="Proc. Natl. Acad. Sci. U.S.A.">
        <title>Obligate biotrophy features unraveled by the genomic analysis of rust fungi.</title>
        <authorList>
            <person name="Duplessis S."/>
            <person name="Cuomo C.A."/>
            <person name="Lin Y.-C."/>
            <person name="Aerts A."/>
            <person name="Tisserant E."/>
            <person name="Veneault-Fourrey C."/>
            <person name="Joly D.L."/>
            <person name="Hacquard S."/>
            <person name="Amselem J."/>
            <person name="Cantarel B.L."/>
            <person name="Chiu R."/>
            <person name="Coutinho P.M."/>
            <person name="Feau N."/>
            <person name="Field M."/>
            <person name="Frey P."/>
            <person name="Gelhaye E."/>
            <person name="Goldberg J."/>
            <person name="Grabherr M.G."/>
            <person name="Kodira C.D."/>
            <person name="Kohler A."/>
            <person name="Kuees U."/>
            <person name="Lindquist E.A."/>
            <person name="Lucas S.M."/>
            <person name="Mago R."/>
            <person name="Mauceli E."/>
            <person name="Morin E."/>
            <person name="Murat C."/>
            <person name="Pangilinan J.L."/>
            <person name="Park R."/>
            <person name="Pearson M."/>
            <person name="Quesneville H."/>
            <person name="Rouhier N."/>
            <person name="Sakthikumar S."/>
            <person name="Salamov A.A."/>
            <person name="Schmutz J."/>
            <person name="Selles B."/>
            <person name="Shapiro H."/>
            <person name="Tanguay P."/>
            <person name="Tuskan G.A."/>
            <person name="Henrissat B."/>
            <person name="Van de Peer Y."/>
            <person name="Rouze P."/>
            <person name="Ellis J.G."/>
            <person name="Dodds P.N."/>
            <person name="Schein J.E."/>
            <person name="Zhong S."/>
            <person name="Hamelin R.C."/>
            <person name="Grigoriev I.V."/>
            <person name="Szabo L.J."/>
            <person name="Martin F."/>
        </authorList>
    </citation>
    <scope>NUCLEOTIDE SEQUENCE [LARGE SCALE GENOMIC DNA]</scope>
    <source>
        <strain evidence="4">98AG31 / pathotype 3-4-7</strain>
    </source>
</reference>
<feature type="domain" description="Ubiquitin-like" evidence="2">
    <location>
        <begin position="772"/>
        <end position="853"/>
    </location>
</feature>
<proteinExistence type="predicted"/>
<feature type="compositionally biased region" description="Basic and acidic residues" evidence="1">
    <location>
        <begin position="248"/>
        <end position="263"/>
    </location>
</feature>
<dbReference type="KEGG" id="mlr:MELLADRAFT_76228"/>
<feature type="compositionally biased region" description="Basic and acidic residues" evidence="1">
    <location>
        <begin position="725"/>
        <end position="734"/>
    </location>
</feature>
<dbReference type="RefSeq" id="XP_007404166.1">
    <property type="nucleotide sequence ID" value="XM_007404104.1"/>
</dbReference>